<dbReference type="Gene3D" id="3.90.1150.10">
    <property type="entry name" value="Aspartate Aminotransferase, domain 1"/>
    <property type="match status" value="1"/>
</dbReference>
<dbReference type="PROSITE" id="PS00105">
    <property type="entry name" value="AA_TRANSFER_CLASS_1"/>
    <property type="match status" value="1"/>
</dbReference>
<evidence type="ECO:0000256" key="6">
    <source>
        <dbReference type="ARBA" id="ARBA00022898"/>
    </source>
</evidence>
<dbReference type="FunFam" id="3.40.640.10:FF:000033">
    <property type="entry name" value="Aspartate aminotransferase"/>
    <property type="match status" value="1"/>
</dbReference>
<dbReference type="Gene3D" id="3.40.640.10">
    <property type="entry name" value="Type I PLP-dependent aspartate aminotransferase-like (Major domain)"/>
    <property type="match status" value="1"/>
</dbReference>
<dbReference type="RefSeq" id="WP_013683113.1">
    <property type="nucleotide sequence ID" value="NC_015320.1"/>
</dbReference>
<dbReference type="PANTHER" id="PTHR46383">
    <property type="entry name" value="ASPARTATE AMINOTRANSFERASE"/>
    <property type="match status" value="1"/>
</dbReference>
<dbReference type="GO" id="GO:0006520">
    <property type="term" value="P:amino acid metabolic process"/>
    <property type="evidence" value="ECO:0007669"/>
    <property type="project" value="InterPro"/>
</dbReference>
<dbReference type="InterPro" id="IPR015421">
    <property type="entry name" value="PyrdxlP-dep_Trfase_major"/>
</dbReference>
<evidence type="ECO:0000313" key="10">
    <source>
        <dbReference type="Proteomes" id="UP000008136"/>
    </source>
</evidence>
<dbReference type="InterPro" id="IPR015422">
    <property type="entry name" value="PyrdxlP-dep_Trfase_small"/>
</dbReference>
<evidence type="ECO:0000256" key="4">
    <source>
        <dbReference type="ARBA" id="ARBA00022576"/>
    </source>
</evidence>
<organism evidence="9 10">
    <name type="scientific">Archaeoglobus veneficus (strain DSM 11195 / SNP6)</name>
    <dbReference type="NCBI Taxonomy" id="693661"/>
    <lineage>
        <taxon>Archaea</taxon>
        <taxon>Methanobacteriati</taxon>
        <taxon>Methanobacteriota</taxon>
        <taxon>Archaeoglobi</taxon>
        <taxon>Archaeoglobales</taxon>
        <taxon>Archaeoglobaceae</taxon>
        <taxon>Archaeoglobus</taxon>
    </lineage>
</organism>
<dbReference type="HOGENOM" id="CLU_017584_4_3_2"/>
<comment type="similarity">
    <text evidence="2 7">Belongs to the class-I pyridoxal-phosphate-dependent aminotransferase family.</text>
</comment>
<dbReference type="PANTHER" id="PTHR46383:SF3">
    <property type="entry name" value="ASPARTATE AMINOTRANSFERASE-RELATED"/>
    <property type="match status" value="1"/>
</dbReference>
<dbReference type="AlphaFoldDB" id="F2KPT2"/>
<evidence type="ECO:0000256" key="7">
    <source>
        <dbReference type="RuleBase" id="RU000481"/>
    </source>
</evidence>
<dbReference type="InterPro" id="IPR004838">
    <property type="entry name" value="NHTrfase_class1_PyrdxlP-BS"/>
</dbReference>
<gene>
    <name evidence="9" type="ordered locus">Arcve_0406</name>
</gene>
<dbReference type="KEGG" id="ave:Arcve_0406"/>
<dbReference type="GO" id="GO:0030170">
    <property type="term" value="F:pyridoxal phosphate binding"/>
    <property type="evidence" value="ECO:0007669"/>
    <property type="project" value="InterPro"/>
</dbReference>
<dbReference type="GeneID" id="10393501"/>
<dbReference type="eggNOG" id="arCOG01130">
    <property type="taxonomic scope" value="Archaea"/>
</dbReference>
<dbReference type="OrthoDB" id="372018at2157"/>
<dbReference type="InterPro" id="IPR015424">
    <property type="entry name" value="PyrdxlP-dep_Trfase"/>
</dbReference>
<dbReference type="Proteomes" id="UP000008136">
    <property type="component" value="Chromosome"/>
</dbReference>
<evidence type="ECO:0000256" key="2">
    <source>
        <dbReference type="ARBA" id="ARBA00007441"/>
    </source>
</evidence>
<dbReference type="GO" id="GO:0008483">
    <property type="term" value="F:transaminase activity"/>
    <property type="evidence" value="ECO:0007669"/>
    <property type="project" value="UniProtKB-KW"/>
</dbReference>
<sequence length="384" mass="42775">MSREQERVSKRVQELKPSGIRKFFELIIGRDDVISLGVGEPDFAVPWRIREEIIYALEKGITSYTSNFGLKELREAIAEYYRKFGVECSAESVLITTGVSEGVDIALRAILNEGEAVLVPEPCYVSYAPLSSLAGGEVVAIPTTPDFKLSYELIDEYAKETKPKAIVINYPNNPTGVSYSKKELEEIADAAIEHDMIVISDEIYAELSYTFKHISIASLNGMEERAIILNGFSKAFAMTGLRIGYAIAPADILEGMLKIHQYCMLCAPVTAQIGALEALRNGEDELEEMRAEYIRRRNFFVKRVGKVLDVKMPDGAFYAFPSIESTGLSSEEFAERLLFEKNVAVVPGNAFGECGEGYIRCAYAVSMEKLREAVDRIVEFVEEL</sequence>
<protein>
    <recommendedName>
        <fullName evidence="7">Aminotransferase</fullName>
        <ecNumber evidence="7">2.6.1.-</ecNumber>
    </recommendedName>
</protein>
<keyword evidence="6" id="KW-0663">Pyridoxal phosphate</keyword>
<dbReference type="EC" id="2.6.1.-" evidence="7"/>
<dbReference type="Pfam" id="PF00155">
    <property type="entry name" value="Aminotran_1_2"/>
    <property type="match status" value="1"/>
</dbReference>
<keyword evidence="5 7" id="KW-0808">Transferase</keyword>
<keyword evidence="4 7" id="KW-0032">Aminotransferase</keyword>
<proteinExistence type="inferred from homology"/>
<feature type="domain" description="Aminotransferase class I/classII large" evidence="8">
    <location>
        <begin position="32"/>
        <end position="377"/>
    </location>
</feature>
<evidence type="ECO:0000256" key="1">
    <source>
        <dbReference type="ARBA" id="ARBA00001933"/>
    </source>
</evidence>
<dbReference type="SUPFAM" id="SSF53383">
    <property type="entry name" value="PLP-dependent transferases"/>
    <property type="match status" value="1"/>
</dbReference>
<dbReference type="EMBL" id="CP002588">
    <property type="protein sequence ID" value="AEA46439.1"/>
    <property type="molecule type" value="Genomic_DNA"/>
</dbReference>
<comment type="cofactor">
    <cofactor evidence="1 7">
        <name>pyridoxal 5'-phosphate</name>
        <dbReference type="ChEBI" id="CHEBI:597326"/>
    </cofactor>
</comment>
<evidence type="ECO:0000259" key="8">
    <source>
        <dbReference type="Pfam" id="PF00155"/>
    </source>
</evidence>
<reference evidence="9 10" key="1">
    <citation type="submission" date="2011-03" db="EMBL/GenBank/DDBJ databases">
        <title>The complete genome of Archaeoglobus veneficus SNP6.</title>
        <authorList>
            <consortium name="US DOE Joint Genome Institute (JGI-PGF)"/>
            <person name="Lucas S."/>
            <person name="Copeland A."/>
            <person name="Lapidus A."/>
            <person name="Bruce D."/>
            <person name="Goodwin L."/>
            <person name="Pitluck S."/>
            <person name="Kyrpides N."/>
            <person name="Mavromatis K."/>
            <person name="Pagani I."/>
            <person name="Ivanova N."/>
            <person name="Mikhailova N."/>
            <person name="Lu M."/>
            <person name="Detter J.C."/>
            <person name="Tapia R."/>
            <person name="Han C."/>
            <person name="Land M."/>
            <person name="Hauser L."/>
            <person name="Markowitz V."/>
            <person name="Cheng J.-F."/>
            <person name="Hugenholtz P."/>
            <person name="Woyke T."/>
            <person name="Wu D."/>
            <person name="Spring S."/>
            <person name="Brambilla E."/>
            <person name="Klenk H.-P."/>
            <person name="Eisen J.A."/>
        </authorList>
    </citation>
    <scope>NUCLEOTIDE SEQUENCE [LARGE SCALE GENOMIC DNA]</scope>
    <source>
        <strain>SNP6</strain>
    </source>
</reference>
<accession>F2KPT2</accession>
<evidence type="ECO:0000256" key="3">
    <source>
        <dbReference type="ARBA" id="ARBA00011738"/>
    </source>
</evidence>
<dbReference type="STRING" id="693661.Arcve_0406"/>
<dbReference type="CDD" id="cd00609">
    <property type="entry name" value="AAT_like"/>
    <property type="match status" value="1"/>
</dbReference>
<dbReference type="InterPro" id="IPR050596">
    <property type="entry name" value="AspAT/PAT-like"/>
</dbReference>
<name>F2KPT2_ARCVS</name>
<evidence type="ECO:0000256" key="5">
    <source>
        <dbReference type="ARBA" id="ARBA00022679"/>
    </source>
</evidence>
<evidence type="ECO:0000313" key="9">
    <source>
        <dbReference type="EMBL" id="AEA46439.1"/>
    </source>
</evidence>
<keyword evidence="10" id="KW-1185">Reference proteome</keyword>
<dbReference type="InterPro" id="IPR004839">
    <property type="entry name" value="Aminotransferase_I/II_large"/>
</dbReference>
<comment type="subunit">
    <text evidence="3">Homodimer.</text>
</comment>